<dbReference type="PANTHER" id="PTHR34109:SF1">
    <property type="entry name" value="VOC DOMAIN-CONTAINING PROTEIN"/>
    <property type="match status" value="1"/>
</dbReference>
<dbReference type="Gene3D" id="3.30.720.120">
    <property type="match status" value="1"/>
</dbReference>
<dbReference type="PANTHER" id="PTHR34109">
    <property type="entry name" value="BNAUNNG04460D PROTEIN-RELATED"/>
    <property type="match status" value="1"/>
</dbReference>
<protein>
    <submittedName>
        <fullName evidence="2">PhnB</fullName>
    </submittedName>
</protein>
<proteinExistence type="predicted"/>
<dbReference type="AlphaFoldDB" id="I9DPZ5"/>
<sequence>MSKVQAIPDGYASAIPYLTVKNAAAAIEFYQRAFAAELVLRLDMPGGSVMHAELRIGQALFMLSEQNDEWGSKSPDMLGGTPVTVMVYVPDVDKTVAQAVAAGAKLLMPVADQFYGDRSAALLDPFGHGWMLATHIEDLSQEEIDRRAAQLFSQ</sequence>
<comment type="caution">
    <text evidence="2">The sequence shown here is derived from an EMBL/GenBank/DDBJ whole genome shotgun (WGS) entry which is preliminary data.</text>
</comment>
<dbReference type="eggNOG" id="COG2764">
    <property type="taxonomic scope" value="Bacteria"/>
</dbReference>
<dbReference type="InterPro" id="IPR004360">
    <property type="entry name" value="Glyas_Fos-R_dOase_dom"/>
</dbReference>
<evidence type="ECO:0000313" key="2">
    <source>
        <dbReference type="EMBL" id="EIW88100.1"/>
    </source>
</evidence>
<dbReference type="SUPFAM" id="SSF54593">
    <property type="entry name" value="Glyoxalase/Bleomycin resistance protein/Dihydroxybiphenyl dioxygenase"/>
    <property type="match status" value="1"/>
</dbReference>
<keyword evidence="3" id="KW-1185">Reference proteome</keyword>
<dbReference type="PATRIC" id="fig|1195246.3.peg.2556"/>
<dbReference type="STRING" id="1195246.AGRI_12881"/>
<dbReference type="Gene3D" id="3.30.720.110">
    <property type="match status" value="1"/>
</dbReference>
<gene>
    <name evidence="2" type="ORF">AGRI_12881</name>
</gene>
<organism evidence="2 3">
    <name type="scientific">Alishewanella agri BL06</name>
    <dbReference type="NCBI Taxonomy" id="1195246"/>
    <lineage>
        <taxon>Bacteria</taxon>
        <taxon>Pseudomonadati</taxon>
        <taxon>Pseudomonadota</taxon>
        <taxon>Gammaproteobacteria</taxon>
        <taxon>Alteromonadales</taxon>
        <taxon>Alteromonadaceae</taxon>
        <taxon>Alishewanella</taxon>
    </lineage>
</organism>
<accession>I9DPZ5</accession>
<evidence type="ECO:0000259" key="1">
    <source>
        <dbReference type="PROSITE" id="PS51819"/>
    </source>
</evidence>
<dbReference type="RefSeq" id="WP_008985364.1">
    <property type="nucleotide sequence ID" value="NZ_AKKU01000025.1"/>
</dbReference>
<dbReference type="EMBL" id="AKKU01000025">
    <property type="protein sequence ID" value="EIW88100.1"/>
    <property type="molecule type" value="Genomic_DNA"/>
</dbReference>
<dbReference type="Proteomes" id="UP000035062">
    <property type="component" value="Unassembled WGS sequence"/>
</dbReference>
<feature type="domain" description="VOC" evidence="1">
    <location>
        <begin position="10"/>
        <end position="135"/>
    </location>
</feature>
<name>I9DPZ5_9ALTE</name>
<reference evidence="2 3" key="1">
    <citation type="journal article" date="2012" name="J. Bacteriol.">
        <title>Genome Sequence of Pectin-Degrading Alishewanella agri, Isolated from Landfill Soil.</title>
        <authorList>
            <person name="Kim J."/>
            <person name="Jung J."/>
            <person name="Sung J.S."/>
            <person name="Chun J."/>
            <person name="Park W."/>
        </authorList>
    </citation>
    <scope>NUCLEOTIDE SEQUENCE [LARGE SCALE GENOMIC DNA]</scope>
    <source>
        <strain evidence="2 3">BL06</strain>
    </source>
</reference>
<dbReference type="InterPro" id="IPR029068">
    <property type="entry name" value="Glyas_Bleomycin-R_OHBP_Dase"/>
</dbReference>
<dbReference type="InterPro" id="IPR037523">
    <property type="entry name" value="VOC_core"/>
</dbReference>
<evidence type="ECO:0000313" key="3">
    <source>
        <dbReference type="Proteomes" id="UP000035062"/>
    </source>
</evidence>
<dbReference type="Pfam" id="PF00903">
    <property type="entry name" value="Glyoxalase"/>
    <property type="match status" value="1"/>
</dbReference>
<dbReference type="CDD" id="cd07246">
    <property type="entry name" value="VOC_like"/>
    <property type="match status" value="1"/>
</dbReference>
<dbReference type="PROSITE" id="PS51819">
    <property type="entry name" value="VOC"/>
    <property type="match status" value="1"/>
</dbReference>